<gene>
    <name evidence="1" type="ORF">BpHYR1_021340</name>
</gene>
<reference evidence="1 2" key="1">
    <citation type="journal article" date="2018" name="Sci. Rep.">
        <title>Genomic signatures of local adaptation to the degree of environmental predictability in rotifers.</title>
        <authorList>
            <person name="Franch-Gras L."/>
            <person name="Hahn C."/>
            <person name="Garcia-Roger E.M."/>
            <person name="Carmona M.J."/>
            <person name="Serra M."/>
            <person name="Gomez A."/>
        </authorList>
    </citation>
    <scope>NUCLEOTIDE SEQUENCE [LARGE SCALE GENOMIC DNA]</scope>
    <source>
        <strain evidence="1">HYR1</strain>
    </source>
</reference>
<name>A0A3M7QAQ1_BRAPC</name>
<dbReference type="EMBL" id="REGN01006869">
    <property type="protein sequence ID" value="RNA08035.1"/>
    <property type="molecule type" value="Genomic_DNA"/>
</dbReference>
<comment type="caution">
    <text evidence="1">The sequence shown here is derived from an EMBL/GenBank/DDBJ whole genome shotgun (WGS) entry which is preliminary data.</text>
</comment>
<organism evidence="1 2">
    <name type="scientific">Brachionus plicatilis</name>
    <name type="common">Marine rotifer</name>
    <name type="synonym">Brachionus muelleri</name>
    <dbReference type="NCBI Taxonomy" id="10195"/>
    <lineage>
        <taxon>Eukaryota</taxon>
        <taxon>Metazoa</taxon>
        <taxon>Spiralia</taxon>
        <taxon>Gnathifera</taxon>
        <taxon>Rotifera</taxon>
        <taxon>Eurotatoria</taxon>
        <taxon>Monogononta</taxon>
        <taxon>Pseudotrocha</taxon>
        <taxon>Ploima</taxon>
        <taxon>Brachionidae</taxon>
        <taxon>Brachionus</taxon>
    </lineage>
</organism>
<dbReference type="AlphaFoldDB" id="A0A3M7QAQ1"/>
<evidence type="ECO:0000313" key="1">
    <source>
        <dbReference type="EMBL" id="RNA08035.1"/>
    </source>
</evidence>
<evidence type="ECO:0000313" key="2">
    <source>
        <dbReference type="Proteomes" id="UP000276133"/>
    </source>
</evidence>
<sequence>MNLERDLQINAQQLELEKGRGSKEFFWEAAAAITFPITFVCSIKSNNPPGRLLWLFRFSSLGEFISNLPTNYLKVHMIQKISQCLSLNLIKRNGFKVILKT</sequence>
<dbReference type="Proteomes" id="UP000276133">
    <property type="component" value="Unassembled WGS sequence"/>
</dbReference>
<proteinExistence type="predicted"/>
<accession>A0A3M7QAQ1</accession>
<protein>
    <submittedName>
        <fullName evidence="1">Uncharacterized protein</fullName>
    </submittedName>
</protein>
<keyword evidence="2" id="KW-1185">Reference proteome</keyword>